<sequence length="336" mass="37032">MMRYSVHWLRVFSVVLAGFCMAGVAGAQSVPASTDEVIALLKRAQEAARATDYAGVFTYQENGAMQSSRITHVVDGTGERERLEVLDGKPREFIRHNDTLYCLIPEKKLVLVEEARTDRFPGMFLGDTGHLMGHYNFMRDTQPSRVAGRECTVVHVNPKTPDRYGYKFCVDRETNLLVKAQTVNGLTIVDDIAFTMLQVGEKVSPEHLHSAWNTGNWKQVEIATHSIDASQLGWRIHTPPGFQFATQISRPMKSGEAVKHLVLSDGLAAISVFIEPFEAARTTRSLSKGARKNGAINVFATRIGDYWLTALGAVPVATLQAVAEQTQFIAPAGGQQ</sequence>
<comment type="caution">
    <text evidence="8">The sequence shown here is derived from an EMBL/GenBank/DDBJ whole genome shotgun (WGS) entry which is preliminary data.</text>
</comment>
<evidence type="ECO:0000256" key="2">
    <source>
        <dbReference type="ARBA" id="ARBA00008150"/>
    </source>
</evidence>
<dbReference type="AlphaFoldDB" id="A0A842HM91"/>
<dbReference type="PANTHER" id="PTHR38782">
    <property type="match status" value="1"/>
</dbReference>
<evidence type="ECO:0000313" key="8">
    <source>
        <dbReference type="EMBL" id="MBC2768668.1"/>
    </source>
</evidence>
<protein>
    <submittedName>
        <fullName evidence="8">MucB/RseB C-terminal domain-containing protein</fullName>
    </submittedName>
</protein>
<dbReference type="Gene3D" id="2.50.20.10">
    <property type="entry name" value="Lipoprotein localisation LolA/LolB/LppX"/>
    <property type="match status" value="1"/>
</dbReference>
<feature type="domain" description="MucB/RseB N-terminal" evidence="6">
    <location>
        <begin position="38"/>
        <end position="210"/>
    </location>
</feature>
<keyword evidence="4" id="KW-0574">Periplasm</keyword>
<dbReference type="PANTHER" id="PTHR38782:SF1">
    <property type="entry name" value="SIGMA-E FACTOR REGULATORY PROTEIN RSEB"/>
    <property type="match status" value="1"/>
</dbReference>
<evidence type="ECO:0000313" key="9">
    <source>
        <dbReference type="Proteomes" id="UP000545386"/>
    </source>
</evidence>
<dbReference type="EMBL" id="JACJUU010000001">
    <property type="protein sequence ID" value="MBC2768668.1"/>
    <property type="molecule type" value="Genomic_DNA"/>
</dbReference>
<keyword evidence="9" id="KW-1185">Reference proteome</keyword>
<evidence type="ECO:0000259" key="6">
    <source>
        <dbReference type="Pfam" id="PF03888"/>
    </source>
</evidence>
<reference evidence="8 9" key="1">
    <citation type="submission" date="2020-08" db="EMBL/GenBank/DDBJ databases">
        <title>Paraeoetvoesia sp. YC-7-48 draft genome sequence.</title>
        <authorList>
            <person name="Yao L."/>
        </authorList>
    </citation>
    <scope>NUCLEOTIDE SEQUENCE [LARGE SCALE GENOMIC DNA]</scope>
    <source>
        <strain evidence="9">YC-7-48</strain>
    </source>
</reference>
<organism evidence="8 9">
    <name type="scientific">Pusillimonas minor</name>
    <dbReference type="NCBI Taxonomy" id="2697024"/>
    <lineage>
        <taxon>Bacteria</taxon>
        <taxon>Pseudomonadati</taxon>
        <taxon>Pseudomonadota</taxon>
        <taxon>Betaproteobacteria</taxon>
        <taxon>Burkholderiales</taxon>
        <taxon>Alcaligenaceae</taxon>
        <taxon>Pusillimonas</taxon>
    </lineage>
</organism>
<dbReference type="GO" id="GO:0030288">
    <property type="term" value="C:outer membrane-bounded periplasmic space"/>
    <property type="evidence" value="ECO:0007669"/>
    <property type="project" value="TreeGrafter"/>
</dbReference>
<proteinExistence type="inferred from homology"/>
<dbReference type="InterPro" id="IPR038484">
    <property type="entry name" value="MucB/RseB_C_sf"/>
</dbReference>
<feature type="chain" id="PRO_5032521947" evidence="5">
    <location>
        <begin position="28"/>
        <end position="336"/>
    </location>
</feature>
<dbReference type="Gene3D" id="3.30.200.100">
    <property type="entry name" value="MucB/RseB, C-terminal domain"/>
    <property type="match status" value="1"/>
</dbReference>
<dbReference type="RefSeq" id="WP_185778493.1">
    <property type="nucleotide sequence ID" value="NZ_JACJUU010000001.1"/>
</dbReference>
<dbReference type="CDD" id="cd16327">
    <property type="entry name" value="RseB"/>
    <property type="match status" value="1"/>
</dbReference>
<feature type="signal peptide" evidence="5">
    <location>
        <begin position="1"/>
        <end position="27"/>
    </location>
</feature>
<dbReference type="GO" id="GO:0032885">
    <property type="term" value="P:regulation of polysaccharide biosynthetic process"/>
    <property type="evidence" value="ECO:0007669"/>
    <property type="project" value="TreeGrafter"/>
</dbReference>
<dbReference type="InterPro" id="IPR005588">
    <property type="entry name" value="MucB_RseB"/>
</dbReference>
<evidence type="ECO:0000256" key="3">
    <source>
        <dbReference type="ARBA" id="ARBA00022729"/>
    </source>
</evidence>
<comment type="similarity">
    <text evidence="2">Belongs to the RseB family.</text>
</comment>
<dbReference type="Proteomes" id="UP000545386">
    <property type="component" value="Unassembled WGS sequence"/>
</dbReference>
<evidence type="ECO:0000259" key="7">
    <source>
        <dbReference type="Pfam" id="PF17188"/>
    </source>
</evidence>
<dbReference type="Pfam" id="PF17188">
    <property type="entry name" value="MucB_RseB_C"/>
    <property type="match status" value="1"/>
</dbReference>
<name>A0A842HM91_9BURK</name>
<dbReference type="Pfam" id="PF03888">
    <property type="entry name" value="MucB_RseB"/>
    <property type="match status" value="1"/>
</dbReference>
<evidence type="ECO:0000256" key="1">
    <source>
        <dbReference type="ARBA" id="ARBA00004418"/>
    </source>
</evidence>
<accession>A0A842HM91</accession>
<keyword evidence="3 5" id="KW-0732">Signal</keyword>
<evidence type="ECO:0000256" key="5">
    <source>
        <dbReference type="SAM" id="SignalP"/>
    </source>
</evidence>
<dbReference type="InterPro" id="IPR033434">
    <property type="entry name" value="MucB/RseB_N"/>
</dbReference>
<feature type="domain" description="MucB/RseB C-terminal" evidence="7">
    <location>
        <begin position="230"/>
        <end position="326"/>
    </location>
</feature>
<gene>
    <name evidence="8" type="ORF">GTU67_01915</name>
</gene>
<dbReference type="GO" id="GO:0045152">
    <property type="term" value="F:antisigma factor binding"/>
    <property type="evidence" value="ECO:0007669"/>
    <property type="project" value="TreeGrafter"/>
</dbReference>
<dbReference type="InterPro" id="IPR033436">
    <property type="entry name" value="MucB/RseB_C"/>
</dbReference>
<comment type="subcellular location">
    <subcellularLocation>
        <location evidence="1">Periplasm</location>
    </subcellularLocation>
</comment>
<dbReference type="PIRSF" id="PIRSF005427">
    <property type="entry name" value="RseB"/>
    <property type="match status" value="1"/>
</dbReference>
<evidence type="ECO:0000256" key="4">
    <source>
        <dbReference type="ARBA" id="ARBA00022764"/>
    </source>
</evidence>